<dbReference type="HOGENOM" id="CLU_3311134_0_0_4"/>
<accession>F0EY11</accession>
<comment type="caution">
    <text evidence="1">The sequence shown here is derived from an EMBL/GenBank/DDBJ whole genome shotgun (WGS) entry which is preliminary data.</text>
</comment>
<evidence type="ECO:0000313" key="1">
    <source>
        <dbReference type="EMBL" id="EGC17910.1"/>
    </source>
</evidence>
<reference evidence="1 2" key="1">
    <citation type="submission" date="2011-01" db="EMBL/GenBank/DDBJ databases">
        <authorList>
            <person name="Muzny D."/>
            <person name="Qin X."/>
            <person name="Deng J."/>
            <person name="Jiang H."/>
            <person name="Liu Y."/>
            <person name="Qu J."/>
            <person name="Song X.-Z."/>
            <person name="Zhang L."/>
            <person name="Thornton R."/>
            <person name="Coyle M."/>
            <person name="Francisco L."/>
            <person name="Jackson L."/>
            <person name="Javaid M."/>
            <person name="Korchina V."/>
            <person name="Kovar C."/>
            <person name="Mata R."/>
            <person name="Mathew T."/>
            <person name="Ngo R."/>
            <person name="Nguyen L."/>
            <person name="Nguyen N."/>
            <person name="Okwuonu G."/>
            <person name="Ongeri F."/>
            <person name="Pham C."/>
            <person name="Simmons D."/>
            <person name="Wilczek-Boney K."/>
            <person name="Hale W."/>
            <person name="Jakkamsetti A."/>
            <person name="Pham P."/>
            <person name="Ruth R."/>
            <person name="San Lucas F."/>
            <person name="Warren J."/>
            <person name="Zhang J."/>
            <person name="Zhao Z."/>
            <person name="Zhou C."/>
            <person name="Zhu D."/>
            <person name="Lee S."/>
            <person name="Bess C."/>
            <person name="Blankenburg K."/>
            <person name="Forbes L."/>
            <person name="Fu Q."/>
            <person name="Gubbala S."/>
            <person name="Hirani K."/>
            <person name="Jayaseelan J.C."/>
            <person name="Lara F."/>
            <person name="Munidasa M."/>
            <person name="Palculict T."/>
            <person name="Patil S."/>
            <person name="Pu L.-L."/>
            <person name="Saada N."/>
            <person name="Tang L."/>
            <person name="Weissenberger G."/>
            <person name="Zhu Y."/>
            <person name="Hemphill L."/>
            <person name="Shang Y."/>
            <person name="Youmans B."/>
            <person name="Ayvaz T."/>
            <person name="Ross M."/>
            <person name="Santibanez J."/>
            <person name="Aqrawi P."/>
            <person name="Gross S."/>
            <person name="Joshi V."/>
            <person name="Fowler G."/>
            <person name="Nazareth L."/>
            <person name="Reid J."/>
            <person name="Worley K."/>
            <person name="Petrosino J."/>
            <person name="Highlander S."/>
            <person name="Gibbs R."/>
        </authorList>
    </citation>
    <scope>NUCLEOTIDE SEQUENCE [LARGE SCALE GENOMIC DNA]</scope>
    <source>
        <strain evidence="1 2">ATCC 33394</strain>
    </source>
</reference>
<name>F0EY11_9NEIS</name>
<organism evidence="1 2">
    <name type="scientific">Kingella denitrificans ATCC 33394</name>
    <dbReference type="NCBI Taxonomy" id="888741"/>
    <lineage>
        <taxon>Bacteria</taxon>
        <taxon>Pseudomonadati</taxon>
        <taxon>Pseudomonadota</taxon>
        <taxon>Betaproteobacteria</taxon>
        <taxon>Neisseriales</taxon>
        <taxon>Neisseriaceae</taxon>
        <taxon>Kingella</taxon>
    </lineage>
</organism>
<dbReference type="EMBL" id="AEWV01000013">
    <property type="protein sequence ID" value="EGC17910.1"/>
    <property type="molecule type" value="Genomic_DNA"/>
</dbReference>
<sequence length="39" mass="3956">MKKAACTSVAGLQAAFCAPNPNAAPHGNAESSLHLLIFC</sequence>
<protein>
    <submittedName>
        <fullName evidence="1">Uncharacterized protein</fullName>
    </submittedName>
</protein>
<keyword evidence="2" id="KW-1185">Reference proteome</keyword>
<evidence type="ECO:0000313" key="2">
    <source>
        <dbReference type="Proteomes" id="UP000004088"/>
    </source>
</evidence>
<dbReference type="AlphaFoldDB" id="F0EY11"/>
<dbReference type="Proteomes" id="UP000004088">
    <property type="component" value="Unassembled WGS sequence"/>
</dbReference>
<proteinExistence type="predicted"/>
<dbReference type="STRING" id="888741.HMPREF9098_0721"/>
<gene>
    <name evidence="1" type="ORF">HMPREF9098_0721</name>
</gene>